<reference evidence="1 2" key="1">
    <citation type="submission" date="2018-06" db="EMBL/GenBank/DDBJ databases">
        <title>Pedobacter endophyticus sp. nov., an endophytic bacterium isolated from a leaf of Triticum aestivum.</title>
        <authorList>
            <person name="Zhang L."/>
        </authorList>
    </citation>
    <scope>NUCLEOTIDE SEQUENCE [LARGE SCALE GENOMIC DNA]</scope>
    <source>
        <strain evidence="1 2">CM134L-2</strain>
    </source>
</reference>
<dbReference type="RefSeq" id="WP_113648772.1">
    <property type="nucleotide sequence ID" value="NZ_QMHN01000006.1"/>
</dbReference>
<organism evidence="1 2">
    <name type="scientific">Pedobacter chitinilyticus</name>
    <dbReference type="NCBI Taxonomy" id="2233776"/>
    <lineage>
        <taxon>Bacteria</taxon>
        <taxon>Pseudomonadati</taxon>
        <taxon>Bacteroidota</taxon>
        <taxon>Sphingobacteriia</taxon>
        <taxon>Sphingobacteriales</taxon>
        <taxon>Sphingobacteriaceae</taxon>
        <taxon>Pedobacter</taxon>
    </lineage>
</organism>
<sequence>MGIFDFFKKPDRDDHLSKAEQRKKRTVRYLKSKNIPFIEHLPLIEEESEVKIRTAPEIATRILILVYVAFVSEVPDERENVIDFLKEHALWDKVSPEEKTLLLKKEWTAQEVINASWRSEAVWLLLWCIQKVDELALPIAHAEVNEIMLRIPEFFTDPTTFIETAKVRSTAELLDASDLLYRIHWATRNAGLNNKPMPAKLDPSVVMERHYAINWVTFYADEWDEITTDT</sequence>
<proteinExistence type="predicted"/>
<evidence type="ECO:0000313" key="1">
    <source>
        <dbReference type="EMBL" id="RWU05025.1"/>
    </source>
</evidence>
<comment type="caution">
    <text evidence="1">The sequence shown here is derived from an EMBL/GenBank/DDBJ whole genome shotgun (WGS) entry which is preliminary data.</text>
</comment>
<dbReference type="Proteomes" id="UP000284120">
    <property type="component" value="Unassembled WGS sequence"/>
</dbReference>
<dbReference type="Pfam" id="PF14094">
    <property type="entry name" value="DUF4272"/>
    <property type="match status" value="1"/>
</dbReference>
<dbReference type="EMBL" id="SAYW01000006">
    <property type="protein sequence ID" value="RWU05025.1"/>
    <property type="molecule type" value="Genomic_DNA"/>
</dbReference>
<dbReference type="OrthoDB" id="4399984at2"/>
<dbReference type="InterPro" id="IPR025368">
    <property type="entry name" value="DUF4272"/>
</dbReference>
<protein>
    <submittedName>
        <fullName evidence="1">DUF4272 domain-containing protein</fullName>
    </submittedName>
</protein>
<evidence type="ECO:0000313" key="2">
    <source>
        <dbReference type="Proteomes" id="UP000284120"/>
    </source>
</evidence>
<dbReference type="AlphaFoldDB" id="A0A443YMM0"/>
<accession>A0A443YMM0</accession>
<gene>
    <name evidence="1" type="ORF">DPV69_17840</name>
</gene>
<name>A0A443YMM0_9SPHI</name>
<keyword evidence="2" id="KW-1185">Reference proteome</keyword>